<reference evidence="7 8" key="1">
    <citation type="submission" date="2011-06" db="EMBL/GenBank/DDBJ databases">
        <title>The Genome Sequence of Collinsella tanakaei YIT 12063.</title>
        <authorList>
            <consortium name="The Broad Institute Genome Sequencing Platform"/>
            <person name="Earl A."/>
            <person name="Ward D."/>
            <person name="Feldgarden M."/>
            <person name="Gevers D."/>
            <person name="Morotomi M."/>
            <person name="Young S.K."/>
            <person name="Zeng Q."/>
            <person name="Gargeya S."/>
            <person name="Fitzgerald M."/>
            <person name="Haas B."/>
            <person name="Abouelleil A."/>
            <person name="Alvarado L."/>
            <person name="Arachchi H.M."/>
            <person name="Berlin A."/>
            <person name="Brown A."/>
            <person name="Chapman S.B."/>
            <person name="Chen Z."/>
            <person name="Dunbar C."/>
            <person name="Freedman E."/>
            <person name="Gearin G."/>
            <person name="Gellesch M."/>
            <person name="Goldberg J."/>
            <person name="Griggs A."/>
            <person name="Gujja S."/>
            <person name="Heiman D."/>
            <person name="Howarth C."/>
            <person name="Larson L."/>
            <person name="Lui A."/>
            <person name="MacDonald P.J.P."/>
            <person name="Mehta T."/>
            <person name="Montmayeur A."/>
            <person name="Murphy C."/>
            <person name="Neiman D."/>
            <person name="Pearson M."/>
            <person name="Priest M."/>
            <person name="Roberts A."/>
            <person name="Saif S."/>
            <person name="Shea T."/>
            <person name="Shenoy N."/>
            <person name="Sisk P."/>
            <person name="Stolte C."/>
            <person name="Sykes S."/>
            <person name="Wortman J."/>
            <person name="Nusbaum C."/>
            <person name="Birren B."/>
        </authorList>
    </citation>
    <scope>NUCLEOTIDE SEQUENCE [LARGE SCALE GENOMIC DNA]</scope>
    <source>
        <strain evidence="7 8">YIT 12063</strain>
    </source>
</reference>
<dbReference type="RefSeq" id="WP_009141998.1">
    <property type="nucleotide sequence ID" value="NZ_JH126473.1"/>
</dbReference>
<feature type="domain" description="DAC" evidence="6">
    <location>
        <begin position="16"/>
        <end position="156"/>
    </location>
</feature>
<proteinExistence type="predicted"/>
<evidence type="ECO:0000256" key="3">
    <source>
        <dbReference type="ARBA" id="ARBA00022695"/>
    </source>
</evidence>
<dbReference type="STRING" id="742742.HMPREF9452_01973"/>
<dbReference type="InterPro" id="IPR038331">
    <property type="entry name" value="DisA_sf"/>
</dbReference>
<dbReference type="Gene3D" id="1.20.1260.110">
    <property type="entry name" value="DNA integrity scanning linker region"/>
    <property type="match status" value="1"/>
</dbReference>
<dbReference type="HOGENOM" id="CLU_787128_0_0_11"/>
<dbReference type="PROSITE" id="PS51794">
    <property type="entry name" value="DAC"/>
    <property type="match status" value="1"/>
</dbReference>
<dbReference type="Pfam" id="PF02457">
    <property type="entry name" value="DAC"/>
    <property type="match status" value="1"/>
</dbReference>
<accession>G1WKW0</accession>
<dbReference type="PANTHER" id="PTHR34185:SF3">
    <property type="entry name" value="DNA INTEGRITY SCANNING PROTEIN DISA"/>
    <property type="match status" value="1"/>
</dbReference>
<dbReference type="Pfam" id="PF10635">
    <property type="entry name" value="DisA-linker"/>
    <property type="match status" value="1"/>
</dbReference>
<dbReference type="InterPro" id="IPR050338">
    <property type="entry name" value="DisA"/>
</dbReference>
<dbReference type="InterPro" id="IPR018906">
    <property type="entry name" value="DNA_integrity_scan_DisA_link"/>
</dbReference>
<dbReference type="GeneID" id="62759653"/>
<dbReference type="NCBIfam" id="NF010009">
    <property type="entry name" value="PRK13482.1"/>
    <property type="match status" value="1"/>
</dbReference>
<sequence>MNVRDGGSVLDKTDTQKRMQEAIRLTAPGQPIRTALDMIIAGHIGALICVGDTEHVLASGNDGFPLSISFTSNRLFELCKMDGAIVIDEDLTQILRANFHLNPDPSLATSETGMRHRTAARMSVLTDAIVISVSERRGVVNVYVNGRSYQIKPVGEIMSSVNQLVATLQTTRTSLDRSLLRLTALELDDYVTLADITSIFSSFEIMQQAKIELEVCIEELGTQGKLVRMQLEQLAGSNMDDEYNLMIRDYAADSSHENAARIRERFGNMPAQDLTNPKRVAEALGYDNLDEDSVLTPLGLRTLSRVSVVRDGVAEKIVDEYGSLQDLMDDIRRDPERLGDFGVNNPAILADSLYRMQGKRGGGAA</sequence>
<dbReference type="Gene3D" id="3.40.1700.10">
    <property type="entry name" value="DNA integrity scanning protein, DisA, N-terminal domain"/>
    <property type="match status" value="1"/>
</dbReference>
<keyword evidence="4" id="KW-0547">Nucleotide-binding</keyword>
<gene>
    <name evidence="7" type="ORF">HMPREF9452_01973</name>
</gene>
<keyword evidence="3" id="KW-0548">Nucleotidyltransferase</keyword>
<dbReference type="GO" id="GO:0004016">
    <property type="term" value="F:adenylate cyclase activity"/>
    <property type="evidence" value="ECO:0007669"/>
    <property type="project" value="TreeGrafter"/>
</dbReference>
<dbReference type="AlphaFoldDB" id="G1WKW0"/>
<organism evidence="7 8">
    <name type="scientific">Collinsella tanakaei YIT 12063</name>
    <dbReference type="NCBI Taxonomy" id="742742"/>
    <lineage>
        <taxon>Bacteria</taxon>
        <taxon>Bacillati</taxon>
        <taxon>Actinomycetota</taxon>
        <taxon>Coriobacteriia</taxon>
        <taxon>Coriobacteriales</taxon>
        <taxon>Coriobacteriaceae</taxon>
        <taxon>Collinsella</taxon>
    </lineage>
</organism>
<evidence type="ECO:0000313" key="7">
    <source>
        <dbReference type="EMBL" id="EGX69055.1"/>
    </source>
</evidence>
<protein>
    <recommendedName>
        <fullName evidence="6">DAC domain-containing protein</fullName>
    </recommendedName>
</protein>
<comment type="catalytic activity">
    <reaction evidence="1">
        <text>2 ATP = 3',3'-c-di-AMP + 2 diphosphate</text>
        <dbReference type="Rhea" id="RHEA:35655"/>
        <dbReference type="ChEBI" id="CHEBI:30616"/>
        <dbReference type="ChEBI" id="CHEBI:33019"/>
        <dbReference type="ChEBI" id="CHEBI:71500"/>
        <dbReference type="EC" id="2.7.7.85"/>
    </reaction>
</comment>
<evidence type="ECO:0000256" key="2">
    <source>
        <dbReference type="ARBA" id="ARBA00022679"/>
    </source>
</evidence>
<dbReference type="Proteomes" id="UP000004830">
    <property type="component" value="Unassembled WGS sequence"/>
</dbReference>
<dbReference type="GO" id="GO:0106408">
    <property type="term" value="F:diadenylate cyclase activity"/>
    <property type="evidence" value="ECO:0007669"/>
    <property type="project" value="UniProtKB-EC"/>
</dbReference>
<evidence type="ECO:0000259" key="6">
    <source>
        <dbReference type="PROSITE" id="PS51794"/>
    </source>
</evidence>
<comment type="caution">
    <text evidence="7">The sequence shown here is derived from an EMBL/GenBank/DDBJ whole genome shotgun (WGS) entry which is preliminary data.</text>
</comment>
<dbReference type="PATRIC" id="fig|742742.3.peg.1955"/>
<evidence type="ECO:0000256" key="4">
    <source>
        <dbReference type="ARBA" id="ARBA00022741"/>
    </source>
</evidence>
<dbReference type="EMBL" id="ADLS01000027">
    <property type="protein sequence ID" value="EGX69055.1"/>
    <property type="molecule type" value="Genomic_DNA"/>
</dbReference>
<dbReference type="InterPro" id="IPR003390">
    <property type="entry name" value="DNA_integrity_scan_DisA_N"/>
</dbReference>
<evidence type="ECO:0000256" key="5">
    <source>
        <dbReference type="ARBA" id="ARBA00022840"/>
    </source>
</evidence>
<dbReference type="GO" id="GO:0005524">
    <property type="term" value="F:ATP binding"/>
    <property type="evidence" value="ECO:0007669"/>
    <property type="project" value="UniProtKB-KW"/>
</dbReference>
<evidence type="ECO:0000256" key="1">
    <source>
        <dbReference type="ARBA" id="ARBA00000877"/>
    </source>
</evidence>
<dbReference type="InterPro" id="IPR036888">
    <property type="entry name" value="DNA_integrity_DisA_N_sf"/>
</dbReference>
<keyword evidence="5" id="KW-0067">ATP-binding</keyword>
<dbReference type="SUPFAM" id="SSF143597">
    <property type="entry name" value="YojJ-like"/>
    <property type="match status" value="1"/>
</dbReference>
<name>G1WKW0_9ACTN</name>
<dbReference type="PANTHER" id="PTHR34185">
    <property type="entry name" value="DIADENYLATE CYCLASE"/>
    <property type="match status" value="1"/>
</dbReference>
<keyword evidence="2" id="KW-0808">Transferase</keyword>
<evidence type="ECO:0000313" key="8">
    <source>
        <dbReference type="Proteomes" id="UP000004830"/>
    </source>
</evidence>
<dbReference type="eggNOG" id="COG1623">
    <property type="taxonomic scope" value="Bacteria"/>
</dbReference>
<keyword evidence="8" id="KW-1185">Reference proteome</keyword>